<dbReference type="EMBL" id="BJYZ01000037">
    <property type="protein sequence ID" value="GEO42193.1"/>
    <property type="molecule type" value="Genomic_DNA"/>
</dbReference>
<name>A0A512E0D4_9PROT</name>
<proteinExistence type="predicted"/>
<feature type="transmembrane region" description="Helical" evidence="6">
    <location>
        <begin position="118"/>
        <end position="135"/>
    </location>
</feature>
<accession>A0A512E0D4</accession>
<dbReference type="PANTHER" id="PTHR42920:SF11">
    <property type="entry name" value="INNER MEMBRANE PROTEIN YTFF"/>
    <property type="match status" value="1"/>
</dbReference>
<dbReference type="PANTHER" id="PTHR42920">
    <property type="entry name" value="OS03G0707200 PROTEIN-RELATED"/>
    <property type="match status" value="1"/>
</dbReference>
<dbReference type="Gene3D" id="1.10.3730.20">
    <property type="match status" value="1"/>
</dbReference>
<dbReference type="Pfam" id="PF00892">
    <property type="entry name" value="EamA"/>
    <property type="match status" value="2"/>
</dbReference>
<feature type="transmembrane region" description="Helical" evidence="6">
    <location>
        <begin position="167"/>
        <end position="191"/>
    </location>
</feature>
<feature type="transmembrane region" description="Helical" evidence="6">
    <location>
        <begin position="144"/>
        <end position="161"/>
    </location>
</feature>
<evidence type="ECO:0000259" key="7">
    <source>
        <dbReference type="Pfam" id="PF00892"/>
    </source>
</evidence>
<evidence type="ECO:0000313" key="8">
    <source>
        <dbReference type="EMBL" id="GEO42193.1"/>
    </source>
</evidence>
<feature type="domain" description="EamA" evidence="7">
    <location>
        <begin position="173"/>
        <end position="308"/>
    </location>
</feature>
<keyword evidence="4 6" id="KW-1133">Transmembrane helix</keyword>
<evidence type="ECO:0000256" key="3">
    <source>
        <dbReference type="ARBA" id="ARBA00022692"/>
    </source>
</evidence>
<evidence type="ECO:0000256" key="2">
    <source>
        <dbReference type="ARBA" id="ARBA00022475"/>
    </source>
</evidence>
<dbReference type="InterPro" id="IPR000620">
    <property type="entry name" value="EamA_dom"/>
</dbReference>
<dbReference type="Proteomes" id="UP000321523">
    <property type="component" value="Unassembled WGS sequence"/>
</dbReference>
<feature type="transmembrane region" description="Helical" evidence="6">
    <location>
        <begin position="267"/>
        <end position="286"/>
    </location>
</feature>
<keyword evidence="3 6" id="KW-0812">Transmembrane</keyword>
<sequence length="320" mass="34084">MEPTGATAVEPGGAAMTAGRPSRLALFLLLFAPLLMSSNMLAARWVEGSVPPVALAFGRWFLTLLFLLPFTARALWRCRAVIGREWRTLAALGALGMGVCGAPVYLAGQTTTATNIGLIYSTTPILIVVFAHLFWGERVSLRQVAGISLSLVGVVVIVTRGDPGSLVHLAFMAGDLWTLLATVGWALYSVLLKYRPSKLDLTARFAVITAMGLLIMLPFLGLEMALGYVADFDRRTAATWMFLALVPGLGAYLLYGKLVAIVGPGRTGLLMYLVPIYIAGLAYVLLGEAPQLFHLIGIVMILPGIWLATAAPATAPARDG</sequence>
<evidence type="ECO:0000256" key="5">
    <source>
        <dbReference type="ARBA" id="ARBA00023136"/>
    </source>
</evidence>
<dbReference type="SUPFAM" id="SSF103481">
    <property type="entry name" value="Multidrug resistance efflux transporter EmrE"/>
    <property type="match status" value="2"/>
</dbReference>
<evidence type="ECO:0000313" key="9">
    <source>
        <dbReference type="Proteomes" id="UP000321523"/>
    </source>
</evidence>
<dbReference type="AlphaFoldDB" id="A0A512E0D4"/>
<dbReference type="RefSeq" id="WP_244619710.1">
    <property type="nucleotide sequence ID" value="NZ_BJYZ01000037.1"/>
</dbReference>
<feature type="transmembrane region" description="Helical" evidence="6">
    <location>
        <begin position="292"/>
        <end position="315"/>
    </location>
</feature>
<comment type="subcellular location">
    <subcellularLocation>
        <location evidence="1">Cell membrane</location>
        <topology evidence="1">Multi-pass membrane protein</topology>
    </subcellularLocation>
</comment>
<dbReference type="InterPro" id="IPR051258">
    <property type="entry name" value="Diverse_Substrate_Transporter"/>
</dbReference>
<evidence type="ECO:0000256" key="6">
    <source>
        <dbReference type="SAM" id="Phobius"/>
    </source>
</evidence>
<feature type="domain" description="EamA" evidence="7">
    <location>
        <begin position="24"/>
        <end position="159"/>
    </location>
</feature>
<reference evidence="8 9" key="1">
    <citation type="submission" date="2019-07" db="EMBL/GenBank/DDBJ databases">
        <title>Whole genome shotgun sequence of Skermanella aerolata NBRC 106429.</title>
        <authorList>
            <person name="Hosoyama A."/>
            <person name="Uohara A."/>
            <person name="Ohji S."/>
            <person name="Ichikawa N."/>
        </authorList>
    </citation>
    <scope>NUCLEOTIDE SEQUENCE [LARGE SCALE GENOMIC DNA]</scope>
    <source>
        <strain evidence="8 9">NBRC 106429</strain>
    </source>
</reference>
<feature type="transmembrane region" description="Helical" evidence="6">
    <location>
        <begin position="57"/>
        <end position="76"/>
    </location>
</feature>
<comment type="caution">
    <text evidence="8">The sequence shown here is derived from an EMBL/GenBank/DDBJ whole genome shotgun (WGS) entry which is preliminary data.</text>
</comment>
<dbReference type="GO" id="GO:0005886">
    <property type="term" value="C:plasma membrane"/>
    <property type="evidence" value="ECO:0007669"/>
    <property type="project" value="UniProtKB-SubCell"/>
</dbReference>
<feature type="transmembrane region" description="Helical" evidence="6">
    <location>
        <begin position="203"/>
        <end position="225"/>
    </location>
</feature>
<feature type="transmembrane region" description="Helical" evidence="6">
    <location>
        <begin position="237"/>
        <end position="255"/>
    </location>
</feature>
<keyword evidence="5 6" id="KW-0472">Membrane</keyword>
<protein>
    <recommendedName>
        <fullName evidence="7">EamA domain-containing protein</fullName>
    </recommendedName>
</protein>
<feature type="transmembrane region" description="Helical" evidence="6">
    <location>
        <begin position="24"/>
        <end position="45"/>
    </location>
</feature>
<evidence type="ECO:0000256" key="4">
    <source>
        <dbReference type="ARBA" id="ARBA00022989"/>
    </source>
</evidence>
<gene>
    <name evidence="8" type="ORF">SAE02_63410</name>
</gene>
<organism evidence="8 9">
    <name type="scientific">Skermanella aerolata</name>
    <dbReference type="NCBI Taxonomy" id="393310"/>
    <lineage>
        <taxon>Bacteria</taxon>
        <taxon>Pseudomonadati</taxon>
        <taxon>Pseudomonadota</taxon>
        <taxon>Alphaproteobacteria</taxon>
        <taxon>Rhodospirillales</taxon>
        <taxon>Azospirillaceae</taxon>
        <taxon>Skermanella</taxon>
    </lineage>
</organism>
<keyword evidence="9" id="KW-1185">Reference proteome</keyword>
<evidence type="ECO:0000256" key="1">
    <source>
        <dbReference type="ARBA" id="ARBA00004651"/>
    </source>
</evidence>
<feature type="transmembrane region" description="Helical" evidence="6">
    <location>
        <begin position="88"/>
        <end position="106"/>
    </location>
</feature>
<keyword evidence="2" id="KW-1003">Cell membrane</keyword>
<dbReference type="InterPro" id="IPR037185">
    <property type="entry name" value="EmrE-like"/>
</dbReference>